<feature type="domain" description="DUF6535" evidence="3">
    <location>
        <begin position="59"/>
        <end position="231"/>
    </location>
</feature>
<protein>
    <recommendedName>
        <fullName evidence="3">DUF6535 domain-containing protein</fullName>
    </recommendedName>
</protein>
<keyword evidence="2" id="KW-0812">Transmembrane</keyword>
<dbReference type="Proteomes" id="UP000567179">
    <property type="component" value="Unassembled WGS sequence"/>
</dbReference>
<evidence type="ECO:0000313" key="5">
    <source>
        <dbReference type="Proteomes" id="UP000567179"/>
    </source>
</evidence>
<proteinExistence type="predicted"/>
<dbReference type="AlphaFoldDB" id="A0A8H5BP72"/>
<evidence type="ECO:0000256" key="2">
    <source>
        <dbReference type="SAM" id="Phobius"/>
    </source>
</evidence>
<dbReference type="InterPro" id="IPR045338">
    <property type="entry name" value="DUF6535"/>
</dbReference>
<evidence type="ECO:0000259" key="3">
    <source>
        <dbReference type="Pfam" id="PF20153"/>
    </source>
</evidence>
<feature type="compositionally biased region" description="Polar residues" evidence="1">
    <location>
        <begin position="16"/>
        <end position="31"/>
    </location>
</feature>
<feature type="region of interest" description="Disordered" evidence="1">
    <location>
        <begin position="1"/>
        <end position="31"/>
    </location>
</feature>
<accession>A0A8H5BP72</accession>
<name>A0A8H5BP72_9AGAR</name>
<dbReference type="EMBL" id="JAACJJ010000014">
    <property type="protein sequence ID" value="KAF5326793.1"/>
    <property type="molecule type" value="Genomic_DNA"/>
</dbReference>
<dbReference type="Pfam" id="PF20153">
    <property type="entry name" value="DUF6535"/>
    <property type="match status" value="1"/>
</dbReference>
<organism evidence="4 5">
    <name type="scientific">Psilocybe cf. subviscida</name>
    <dbReference type="NCBI Taxonomy" id="2480587"/>
    <lineage>
        <taxon>Eukaryota</taxon>
        <taxon>Fungi</taxon>
        <taxon>Dikarya</taxon>
        <taxon>Basidiomycota</taxon>
        <taxon>Agaricomycotina</taxon>
        <taxon>Agaricomycetes</taxon>
        <taxon>Agaricomycetidae</taxon>
        <taxon>Agaricales</taxon>
        <taxon>Agaricineae</taxon>
        <taxon>Strophariaceae</taxon>
        <taxon>Psilocybe</taxon>
    </lineage>
</organism>
<feature type="transmembrane region" description="Helical" evidence="2">
    <location>
        <begin position="77"/>
        <end position="96"/>
    </location>
</feature>
<evidence type="ECO:0000313" key="4">
    <source>
        <dbReference type="EMBL" id="KAF5326793.1"/>
    </source>
</evidence>
<feature type="transmembrane region" description="Helical" evidence="2">
    <location>
        <begin position="151"/>
        <end position="173"/>
    </location>
</feature>
<feature type="transmembrane region" description="Helical" evidence="2">
    <location>
        <begin position="207"/>
        <end position="233"/>
    </location>
</feature>
<keyword evidence="2" id="KW-0472">Membrane</keyword>
<feature type="transmembrane region" description="Helical" evidence="2">
    <location>
        <begin position="302"/>
        <end position="325"/>
    </location>
</feature>
<evidence type="ECO:0000256" key="1">
    <source>
        <dbReference type="SAM" id="MobiDB-lite"/>
    </source>
</evidence>
<feature type="transmembrane region" description="Helical" evidence="2">
    <location>
        <begin position="239"/>
        <end position="261"/>
    </location>
</feature>
<comment type="caution">
    <text evidence="4">The sequence shown here is derived from an EMBL/GenBank/DDBJ whole genome shotgun (WGS) entry which is preliminary data.</text>
</comment>
<gene>
    <name evidence="4" type="ORF">D9619_004218</name>
</gene>
<keyword evidence="5" id="KW-1185">Reference proteome</keyword>
<keyword evidence="2" id="KW-1133">Transmembrane helix</keyword>
<sequence length="503" mass="56541">MPTTGEQPVQGMVFQHASNSPQESPTQNACTSDRICTVEDPFFGEDIPKPPGDPYETLLKPFLERDSKQCDAWKDEVQNILIFAGLFSAVVTAFIIESYQKLQPDPNDQIVMLLSRFSDQLITSPNSTAAPLTPANVPFTPSLSDVRVNTFWFISLVLSLTVALIGIITLQWLREHQRYDTGIDPMRAFGIFNAHAEGLRRWYVPQIFALLPLLLQGALVLFFVGLIDFLFAIRIEVTIPVVVSLGIPILFLVATTVLPTLQLYATEFPYLLSVNHDVPAPCPYKSPQSLITRRIAIISQTFFRVCAYIFAAICAPFVGVIRLFITSDKPFYGKSSPFHGNLDYGFKLIGTRLRQTRGDWMSLDVRWLAARTAYAIIVRTPDDHHDAHQWDLGLAYSSLLTSVGFYDCVQGMLLSSYYLDNNSYDPLYHCGETLIGNQCGNWEREVQNGVAGNLELQKLLMRGRYMAIMTILAPENHLPTNFLRARPGEMLPDGKVLRNAYRT</sequence>
<reference evidence="4 5" key="1">
    <citation type="journal article" date="2020" name="ISME J.">
        <title>Uncovering the hidden diversity of litter-decomposition mechanisms in mushroom-forming fungi.</title>
        <authorList>
            <person name="Floudas D."/>
            <person name="Bentzer J."/>
            <person name="Ahren D."/>
            <person name="Johansson T."/>
            <person name="Persson P."/>
            <person name="Tunlid A."/>
        </authorList>
    </citation>
    <scope>NUCLEOTIDE SEQUENCE [LARGE SCALE GENOMIC DNA]</scope>
    <source>
        <strain evidence="4 5">CBS 101986</strain>
    </source>
</reference>
<dbReference type="OrthoDB" id="3235960at2759"/>